<sequence>MGELALAWAGLRHRPGSWLLLALGAALAAVMPLAAVGLQERAAVGAVEQAVAAVPDASRGVLAVTSRDLRGPELTGVSGRVQAGFADAGLLAPTRALAFRALSLQGTDTTVAALDPLADEVALASGRLPASCAPTACEVLAVSSGGVADADLAALTGPARGLGLVVTGTATLREPLLVGLGLVAPGQPLLLGADPGAMADLEGLTLYGRNLAWFAPLDPAVVATRGADRLAGSLDRLSAEVGLVSGPLNLVWPDAAVLDAAARGQDSAGRFAVLGVGAGALQLGFCLVLAAGRRPSARQHGTLLGRRGARPAQVLAVAALQAGIAVLAGVVVGVLGGLGVVLALGGASSVAGASAALGRAWPVVLGLGVAAVLGSLAVAVGPTVRPRTVRLGLVAMVVVAGGLALLALVRPTSDPRAPLPVAALVALTLAVGLVAALLWTPVVALLGRTGGAVRHPGRRPLHRITLLAARRPLLPSLTAGFLAATLATALLAGSWSESTRRSAEDRAAAAVPLDVRVSPGTQVPLPATVVDAQRLTSVSPEVVVSGVTSTTVGAFAGSSGAVSLPLAGVDPAVLPLVHRWPTVTGSDVGAAELAARLRTSAPPPDGPTVPAGTRRLVLDVRGLDPDVTLGVWLAGPDGQERQARLLQQGPDEAYADLPGGPAQTVRALEIGESADHITHRQHGIGEGSTDRQLPAGTLRFGGVRADRHALPWSWAGWGADSVDVRADGQGALSARYQIRDARAVLQPGWLPRERRPVLPVAVDPVTAARAGSRGTLGVTVNQTTVPVRVVAVLPRMPTLGERFVLADRAAVSALVDAQAPGTAPVLQVWVSAPGESRAGVRDALAATASGATVSDRVDLARTFAADPVTRGFVALLGTAGAVAFLLALVAVVGGLRGERETAAADLFALEVDGVVPASLRRVLLARAGLVLAVGLPVGVLGGVGLALATARLLATGPDGRPLSPPLHIVLLSGPTGLVLLLAVAGPVLAALVTAGLTLREPRLAPPELDLR</sequence>
<reference evidence="3" key="1">
    <citation type="submission" date="2016-10" db="EMBL/GenBank/DDBJ databases">
        <authorList>
            <person name="Varghese N."/>
            <person name="Submissions S."/>
        </authorList>
    </citation>
    <scope>NUCLEOTIDE SEQUENCE [LARGE SCALE GENOMIC DNA]</scope>
    <source>
        <strain evidence="3">CGMCC 4.6856</strain>
    </source>
</reference>
<feature type="transmembrane region" description="Helical" evidence="1">
    <location>
        <begin position="473"/>
        <end position="495"/>
    </location>
</feature>
<feature type="transmembrane region" description="Helical" evidence="1">
    <location>
        <begin position="391"/>
        <end position="409"/>
    </location>
</feature>
<feature type="transmembrane region" description="Helical" evidence="1">
    <location>
        <begin position="421"/>
        <end position="446"/>
    </location>
</feature>
<keyword evidence="1" id="KW-1133">Transmembrane helix</keyword>
<accession>A0A1H9HE52</accession>
<dbReference type="STRING" id="1036181.SAMN05421756_104217"/>
<evidence type="ECO:0000313" key="2">
    <source>
        <dbReference type="EMBL" id="SEQ60615.1"/>
    </source>
</evidence>
<name>A0A1H9HE52_9ACTN</name>
<feature type="transmembrane region" description="Helical" evidence="1">
    <location>
        <begin position="360"/>
        <end position="379"/>
    </location>
</feature>
<dbReference type="RefSeq" id="WP_091180265.1">
    <property type="nucleotide sequence ID" value="NZ_FOFA01000004.1"/>
</dbReference>
<feature type="transmembrane region" description="Helical" evidence="1">
    <location>
        <begin position="312"/>
        <end position="340"/>
    </location>
</feature>
<organism evidence="2 3">
    <name type="scientific">Microlunatus flavus</name>
    <dbReference type="NCBI Taxonomy" id="1036181"/>
    <lineage>
        <taxon>Bacteria</taxon>
        <taxon>Bacillati</taxon>
        <taxon>Actinomycetota</taxon>
        <taxon>Actinomycetes</taxon>
        <taxon>Propionibacteriales</taxon>
        <taxon>Propionibacteriaceae</taxon>
        <taxon>Microlunatus</taxon>
    </lineage>
</organism>
<keyword evidence="1" id="KW-0812">Transmembrane</keyword>
<dbReference type="AlphaFoldDB" id="A0A1H9HE52"/>
<gene>
    <name evidence="2" type="ORF">SAMN05421756_104217</name>
</gene>
<feature type="transmembrane region" description="Helical" evidence="1">
    <location>
        <begin position="871"/>
        <end position="892"/>
    </location>
</feature>
<keyword evidence="3" id="KW-1185">Reference proteome</keyword>
<keyword evidence="1" id="KW-0472">Membrane</keyword>
<feature type="transmembrane region" description="Helical" evidence="1">
    <location>
        <begin position="929"/>
        <end position="954"/>
    </location>
</feature>
<dbReference type="EMBL" id="FOFA01000004">
    <property type="protein sequence ID" value="SEQ60615.1"/>
    <property type="molecule type" value="Genomic_DNA"/>
</dbReference>
<dbReference type="OrthoDB" id="5183840at2"/>
<evidence type="ECO:0000313" key="3">
    <source>
        <dbReference type="Proteomes" id="UP000198504"/>
    </source>
</evidence>
<evidence type="ECO:0008006" key="4">
    <source>
        <dbReference type="Google" id="ProtNLM"/>
    </source>
</evidence>
<proteinExistence type="predicted"/>
<protein>
    <recommendedName>
        <fullName evidence="4">FtsX-like permease family protein</fullName>
    </recommendedName>
</protein>
<dbReference type="Proteomes" id="UP000198504">
    <property type="component" value="Unassembled WGS sequence"/>
</dbReference>
<evidence type="ECO:0000256" key="1">
    <source>
        <dbReference type="SAM" id="Phobius"/>
    </source>
</evidence>
<feature type="transmembrane region" description="Helical" evidence="1">
    <location>
        <begin position="966"/>
        <end position="992"/>
    </location>
</feature>